<evidence type="ECO:0000313" key="2">
    <source>
        <dbReference type="EMBL" id="AOE48773.1"/>
    </source>
</evidence>
<dbReference type="AlphaFoldDB" id="A0A1B3B7L6"/>
<dbReference type="EMBL" id="CP012418">
    <property type="protein sequence ID" value="AOE48773.1"/>
    <property type="molecule type" value="Genomic_DNA"/>
</dbReference>
<name>A0A1B3B7L6_9GAMM</name>
<evidence type="ECO:0000313" key="3">
    <source>
        <dbReference type="Proteomes" id="UP000094147"/>
    </source>
</evidence>
<proteinExistence type="predicted"/>
<dbReference type="Proteomes" id="UP000094147">
    <property type="component" value="Chromosome"/>
</dbReference>
<gene>
    <name evidence="2" type="ORF">KS2013_41</name>
</gene>
<feature type="transmembrane region" description="Helical" evidence="1">
    <location>
        <begin position="97"/>
        <end position="117"/>
    </location>
</feature>
<evidence type="ECO:0008006" key="4">
    <source>
        <dbReference type="Google" id="ProtNLM"/>
    </source>
</evidence>
<keyword evidence="1" id="KW-1133">Transmembrane helix</keyword>
<dbReference type="STRING" id="1144748.KS2013_41"/>
<feature type="transmembrane region" description="Helical" evidence="1">
    <location>
        <begin position="30"/>
        <end position="49"/>
    </location>
</feature>
<accession>A0A1B3B7L6</accession>
<dbReference type="KEGG" id="ksd:KS2013_41"/>
<reference evidence="3" key="1">
    <citation type="submission" date="2015-08" db="EMBL/GenBank/DDBJ databases">
        <authorList>
            <person name="Kim K.M."/>
        </authorList>
    </citation>
    <scope>NUCLEOTIDE SEQUENCE [LARGE SCALE GENOMIC DNA]</scope>
    <source>
        <strain evidence="3">KCTC 23892</strain>
    </source>
</reference>
<sequence length="150" mass="17073">MCAHYFRRKAQAQRDITAYALGVMRKMFRIVLLATTGGLLILSLLYAALWTRSEIGGDLLAAMHILVIVNGVFVGWFLRPYEKWLWNKPGRYTQAGFVILVACALSSWILSAMGVAWAPIELFFSFVWSALLLAMFTGLWHLPRVRKYNS</sequence>
<evidence type="ECO:0000256" key="1">
    <source>
        <dbReference type="SAM" id="Phobius"/>
    </source>
</evidence>
<feature type="transmembrane region" description="Helical" evidence="1">
    <location>
        <begin position="55"/>
        <end position="77"/>
    </location>
</feature>
<protein>
    <recommendedName>
        <fullName evidence="4">Transmembrane protein</fullName>
    </recommendedName>
</protein>
<keyword evidence="1" id="KW-0812">Transmembrane</keyword>
<feature type="transmembrane region" description="Helical" evidence="1">
    <location>
        <begin position="123"/>
        <end position="142"/>
    </location>
</feature>
<keyword evidence="1" id="KW-0472">Membrane</keyword>
<organism evidence="2 3">
    <name type="scientific">Kangiella sediminilitoris</name>
    <dbReference type="NCBI Taxonomy" id="1144748"/>
    <lineage>
        <taxon>Bacteria</taxon>
        <taxon>Pseudomonadati</taxon>
        <taxon>Pseudomonadota</taxon>
        <taxon>Gammaproteobacteria</taxon>
        <taxon>Kangiellales</taxon>
        <taxon>Kangiellaceae</taxon>
        <taxon>Kangiella</taxon>
    </lineage>
</organism>
<keyword evidence="3" id="KW-1185">Reference proteome</keyword>